<proteinExistence type="predicted"/>
<evidence type="ECO:0000313" key="3">
    <source>
        <dbReference type="Proteomes" id="UP001597405"/>
    </source>
</evidence>
<name>A0ABW4UA70_9HYPH</name>
<comment type="caution">
    <text evidence="2">The sequence shown here is derived from an EMBL/GenBank/DDBJ whole genome shotgun (WGS) entry which is preliminary data.</text>
</comment>
<protein>
    <submittedName>
        <fullName evidence="2">Uncharacterized protein</fullName>
    </submittedName>
</protein>
<evidence type="ECO:0000256" key="1">
    <source>
        <dbReference type="SAM" id="MobiDB-lite"/>
    </source>
</evidence>
<evidence type="ECO:0000313" key="2">
    <source>
        <dbReference type="EMBL" id="MFD1983856.1"/>
    </source>
</evidence>
<dbReference type="RefSeq" id="WP_379098968.1">
    <property type="nucleotide sequence ID" value="NZ_JBHUGZ010000010.1"/>
</dbReference>
<gene>
    <name evidence="2" type="ORF">ACFSOZ_14440</name>
</gene>
<dbReference type="Proteomes" id="UP001597405">
    <property type="component" value="Unassembled WGS sequence"/>
</dbReference>
<dbReference type="EMBL" id="JBHUGZ010000010">
    <property type="protein sequence ID" value="MFD1983856.1"/>
    <property type="molecule type" value="Genomic_DNA"/>
</dbReference>
<organism evidence="2 3">
    <name type="scientific">Mesorhizobium newzealandense</name>
    <dbReference type="NCBI Taxonomy" id="1300302"/>
    <lineage>
        <taxon>Bacteria</taxon>
        <taxon>Pseudomonadati</taxon>
        <taxon>Pseudomonadota</taxon>
        <taxon>Alphaproteobacteria</taxon>
        <taxon>Hyphomicrobiales</taxon>
        <taxon>Phyllobacteriaceae</taxon>
        <taxon>Mesorhizobium</taxon>
    </lineage>
</organism>
<accession>A0ABW4UA70</accession>
<sequence length="139" mass="15506">MLSPATAPVIQASCHHHRDQESRVAASPSTEFATTSVTKSLKMGGLVAAVERVQRDVTEIRRDINDSDARAALSYEQSEQRASITRHRLLARHLARFAGWLTCLPHRQAYFVLAGKLFPKSEVCATSCRFGSLKRRIFP</sequence>
<feature type="region of interest" description="Disordered" evidence="1">
    <location>
        <begin position="1"/>
        <end position="29"/>
    </location>
</feature>
<keyword evidence="3" id="KW-1185">Reference proteome</keyword>
<reference evidence="3" key="1">
    <citation type="journal article" date="2019" name="Int. J. Syst. Evol. Microbiol.">
        <title>The Global Catalogue of Microorganisms (GCM) 10K type strain sequencing project: providing services to taxonomists for standard genome sequencing and annotation.</title>
        <authorList>
            <consortium name="The Broad Institute Genomics Platform"/>
            <consortium name="The Broad Institute Genome Sequencing Center for Infectious Disease"/>
            <person name="Wu L."/>
            <person name="Ma J."/>
        </authorList>
    </citation>
    <scope>NUCLEOTIDE SEQUENCE [LARGE SCALE GENOMIC DNA]</scope>
    <source>
        <strain evidence="3">CGMCC 1.16225</strain>
    </source>
</reference>